<dbReference type="FunCoup" id="A8WTV0">
    <property type="interactions" value="516"/>
</dbReference>
<dbReference type="eggNOG" id="KOG3640">
    <property type="taxonomic scope" value="Eukaryota"/>
</dbReference>
<dbReference type="GO" id="GO:0005826">
    <property type="term" value="C:actomyosin contractile ring"/>
    <property type="evidence" value="ECO:0000318"/>
    <property type="project" value="GO_Central"/>
</dbReference>
<dbReference type="CDD" id="cd01263">
    <property type="entry name" value="PH_anillin"/>
    <property type="match status" value="1"/>
</dbReference>
<dbReference type="PANTHER" id="PTHR21538">
    <property type="entry name" value="ANILLIN/RHOTEKIN RTKN"/>
    <property type="match status" value="1"/>
</dbReference>
<feature type="domain" description="PH" evidence="3">
    <location>
        <begin position="905"/>
        <end position="1034"/>
    </location>
</feature>
<dbReference type="SMART" id="SM00233">
    <property type="entry name" value="PH"/>
    <property type="match status" value="1"/>
</dbReference>
<sequence length="1038" mass="118545">MYERENFGQSQPPLLKSPPPMASPMDSNRSYRWTSMTAANSSKLSETPVKGTQKKPDTSWWSPSRGDTWRLNAPRGRTLDLVAAFDQCARQEQLEAPKYVNVSRYRRNSEPMHENEEKEIVATNFIDDSMIDDHEEYEEHDIELDMDYYEVPVVKHYRSNHKIHRLEKEKHGDPMHVSIGQGSRDQSVSSSRTRTSVEHMGSDGCGDSKQNCVTVAGFITSTPQVVKTSSELDFLIQTEPIIPEDYSKYFGNEESIRTSPKSRRDRRERRGTQTIVPPSFDSPASQRKPKSVISPAAPEVSRVDIRSPLVKSIASEFEKADFGFHRKIDAAQEISDLRKQAGIDENQNVLAESSVEDTSNQSVPRISYLEMRPSIQMGVSGYKLKNRENTTTTADNEEDMYSLPVKQHYKKLEKTGMDQTDEKQVSTPRSRSIRQSLPFSDIPEERTCDRIDEMFDFVEVPTGDFDDKTLERTCEGYTEIRTQMSPMKARVNPSDMSANTYQEIEFEKDVGYWEEFLKIQYEITPYVQQSEGDGTGFSGASSSGPQFTRSPTLVTPHAGQSVTEYRVSEKEGCAKTEKIVVQKMLQPAALATSTPKGTFAYRNRNQSSVPEDSFVSSISNFSAADKMNDSRRQISKLIETIEKTRKHIQLAEISLIDAKKARMVVQELASQRVLLICRERLKLQLDEVRRLQALSVVRHPPPPINRHFKSAMVISNIAINLNKNFNSRKSFLESFRLQNFSFLGGSFAFIVALKCRTEIEATGVVTLLAHYQTRLHQIHFGEHMHFSNLPVDFVISMEVYMMRVPEYKAPEKTCAAVLAAKFRSLLVPNSAQRRSRNTTSVSANRTVYSLPGYQAPECEFKFCGKLTLDRDSAGDRQFYLDDVTYPLEGTVKLVSHCSSLPEAIDVEYRGFLYLFDERSPNGDVAWERYWAMLHRGVIFFWKNPIDEKNEKVPLSQIDLTKCTNQSIEETRNERAHEFHIELLIDQTPSLLEKRRYISSSCELHNNHFFFRVVLAAESTDHLSSWLNAINDTLYVLRS</sequence>
<dbReference type="WormBase" id="CBG02638">
    <property type="protein sequence ID" value="CBP42149"/>
    <property type="gene ID" value="WBGene00025657"/>
    <property type="gene designation" value="Cbr-ani-2"/>
</dbReference>
<proteinExistence type="predicted"/>
<feature type="region of interest" description="Disordered" evidence="2">
    <location>
        <begin position="414"/>
        <end position="433"/>
    </location>
</feature>
<evidence type="ECO:0000313" key="5">
    <source>
        <dbReference type="Proteomes" id="UP000008549"/>
    </source>
</evidence>
<dbReference type="Pfam" id="PF08174">
    <property type="entry name" value="Anillin"/>
    <property type="match status" value="1"/>
</dbReference>
<dbReference type="STRING" id="6238.A8WTV0"/>
<dbReference type="InterPro" id="IPR011993">
    <property type="entry name" value="PH-like_dom_sf"/>
</dbReference>
<keyword evidence="1" id="KW-0175">Coiled coil</keyword>
<dbReference type="GO" id="GO:0031106">
    <property type="term" value="P:septin ring organization"/>
    <property type="evidence" value="ECO:0000318"/>
    <property type="project" value="GO_Central"/>
</dbReference>
<feature type="compositionally biased region" description="Basic and acidic residues" evidence="2">
    <location>
        <begin position="414"/>
        <end position="424"/>
    </location>
</feature>
<feature type="region of interest" description="Disordered" evidence="2">
    <location>
        <begin position="530"/>
        <end position="559"/>
    </location>
</feature>
<dbReference type="GO" id="GO:0000281">
    <property type="term" value="P:mitotic cytokinesis"/>
    <property type="evidence" value="ECO:0000318"/>
    <property type="project" value="GO_Central"/>
</dbReference>
<dbReference type="AlphaFoldDB" id="A8WTV0"/>
<evidence type="ECO:0000313" key="6">
    <source>
        <dbReference type="WormBase" id="CBG02638"/>
    </source>
</evidence>
<reference evidence="4 5" key="2">
    <citation type="journal article" date="2011" name="PLoS Genet.">
        <title>Caenorhabditis briggsae recombinant inbred line genotypes reveal inter-strain incompatibility and the evolution of recombination.</title>
        <authorList>
            <person name="Ross J.A."/>
            <person name="Koboldt D.C."/>
            <person name="Staisch J.E."/>
            <person name="Chamberlin H.M."/>
            <person name="Gupta B.P."/>
            <person name="Miller R.D."/>
            <person name="Baird S.E."/>
            <person name="Haag E.S."/>
        </authorList>
    </citation>
    <scope>NUCLEOTIDE SEQUENCE [LARGE SCALE GENOMIC DNA]</scope>
    <source>
        <strain evidence="4 5">AF16</strain>
    </source>
</reference>
<feature type="compositionally biased region" description="Polar residues" evidence="2">
    <location>
        <begin position="26"/>
        <end position="45"/>
    </location>
</feature>
<dbReference type="PANTHER" id="PTHR21538:SF23">
    <property type="entry name" value="ANILLIN"/>
    <property type="match status" value="1"/>
</dbReference>
<evidence type="ECO:0000256" key="1">
    <source>
        <dbReference type="ARBA" id="ARBA00023054"/>
    </source>
</evidence>
<dbReference type="EMBL" id="HE601438">
    <property type="protein sequence ID" value="CAP23912.2"/>
    <property type="molecule type" value="Genomic_DNA"/>
</dbReference>
<protein>
    <submittedName>
        <fullName evidence="4">Protein CBR-ANI-2</fullName>
    </submittedName>
</protein>
<dbReference type="InterPro" id="IPR037840">
    <property type="entry name" value="PH_Anillin"/>
</dbReference>
<dbReference type="Pfam" id="PF00169">
    <property type="entry name" value="PH"/>
    <property type="match status" value="1"/>
</dbReference>
<dbReference type="InterPro" id="IPR051364">
    <property type="entry name" value="Cytokinesis/Rho-signaling"/>
</dbReference>
<name>A8WTV0_CAEBR</name>
<dbReference type="HOGENOM" id="CLU_301150_0_0_1"/>
<dbReference type="InterPro" id="IPR001849">
    <property type="entry name" value="PH_domain"/>
</dbReference>
<gene>
    <name evidence="6" type="primary">ani-2</name>
    <name evidence="4" type="synonym">Cbr-ani-2</name>
    <name evidence="6" type="ORF">CBG02638</name>
    <name evidence="4" type="ORF">CBG_02638</name>
</gene>
<evidence type="ECO:0000256" key="2">
    <source>
        <dbReference type="SAM" id="MobiDB-lite"/>
    </source>
</evidence>
<dbReference type="Gene3D" id="2.30.29.30">
    <property type="entry name" value="Pleckstrin-homology domain (PH domain)/Phosphotyrosine-binding domain (PTB)"/>
    <property type="match status" value="1"/>
</dbReference>
<feature type="compositionally biased region" description="Basic residues" evidence="2">
    <location>
        <begin position="260"/>
        <end position="269"/>
    </location>
</feature>
<feature type="region of interest" description="Disordered" evidence="2">
    <location>
        <begin position="1"/>
        <end position="67"/>
    </location>
</feature>
<dbReference type="SUPFAM" id="SSF50729">
    <property type="entry name" value="PH domain-like"/>
    <property type="match status" value="1"/>
</dbReference>
<feature type="region of interest" description="Disordered" evidence="2">
    <location>
        <begin position="173"/>
        <end position="203"/>
    </location>
</feature>
<dbReference type="Proteomes" id="UP000008549">
    <property type="component" value="Unassembled WGS sequence"/>
</dbReference>
<dbReference type="PROSITE" id="PS50003">
    <property type="entry name" value="PH_DOMAIN"/>
    <property type="match status" value="1"/>
</dbReference>
<reference evidence="4 5" key="1">
    <citation type="journal article" date="2003" name="PLoS Biol.">
        <title>The genome sequence of Caenorhabditis briggsae: a platform for comparative genomics.</title>
        <authorList>
            <person name="Stein L.D."/>
            <person name="Bao Z."/>
            <person name="Blasiar D."/>
            <person name="Blumenthal T."/>
            <person name="Brent M.R."/>
            <person name="Chen N."/>
            <person name="Chinwalla A."/>
            <person name="Clarke L."/>
            <person name="Clee C."/>
            <person name="Coghlan A."/>
            <person name="Coulson A."/>
            <person name="D'Eustachio P."/>
            <person name="Fitch D.H."/>
            <person name="Fulton L.A."/>
            <person name="Fulton R.E."/>
            <person name="Griffiths-Jones S."/>
            <person name="Harris T.W."/>
            <person name="Hillier L.W."/>
            <person name="Kamath R."/>
            <person name="Kuwabara P.E."/>
            <person name="Mardis E.R."/>
            <person name="Marra M.A."/>
            <person name="Miner T.L."/>
            <person name="Minx P."/>
            <person name="Mullikin J.C."/>
            <person name="Plumb R.W."/>
            <person name="Rogers J."/>
            <person name="Schein J.E."/>
            <person name="Sohrmann M."/>
            <person name="Spieth J."/>
            <person name="Stajich J.E."/>
            <person name="Wei C."/>
            <person name="Willey D."/>
            <person name="Wilson R.K."/>
            <person name="Durbin R."/>
            <person name="Waterston R.H."/>
        </authorList>
    </citation>
    <scope>NUCLEOTIDE SEQUENCE [LARGE SCALE GENOMIC DNA]</scope>
    <source>
        <strain evidence="4 5">AF16</strain>
    </source>
</reference>
<dbReference type="FunFam" id="2.30.29.30:FF:000111">
    <property type="entry name" value="anillin isoform X1"/>
    <property type="match status" value="1"/>
</dbReference>
<evidence type="ECO:0000313" key="4">
    <source>
        <dbReference type="EMBL" id="CAP23912.2"/>
    </source>
</evidence>
<dbReference type="InterPro" id="IPR012966">
    <property type="entry name" value="AHD"/>
</dbReference>
<feature type="region of interest" description="Disordered" evidence="2">
    <location>
        <begin position="252"/>
        <end position="296"/>
    </location>
</feature>
<evidence type="ECO:0000259" key="3">
    <source>
        <dbReference type="PROSITE" id="PS50003"/>
    </source>
</evidence>
<dbReference type="OMA" id="EYEEHDI"/>
<organism evidence="4 5">
    <name type="scientific">Caenorhabditis briggsae</name>
    <dbReference type="NCBI Taxonomy" id="6238"/>
    <lineage>
        <taxon>Eukaryota</taxon>
        <taxon>Metazoa</taxon>
        <taxon>Ecdysozoa</taxon>
        <taxon>Nematoda</taxon>
        <taxon>Chromadorea</taxon>
        <taxon>Rhabditida</taxon>
        <taxon>Rhabditina</taxon>
        <taxon>Rhabditomorpha</taxon>
        <taxon>Rhabditoidea</taxon>
        <taxon>Rhabditidae</taxon>
        <taxon>Peloderinae</taxon>
        <taxon>Caenorhabditis</taxon>
    </lineage>
</organism>
<keyword evidence="5" id="KW-1185">Reference proteome</keyword>
<accession>A8WTV0</accession>
<dbReference type="InParanoid" id="A8WTV0"/>
<dbReference type="GO" id="GO:0000915">
    <property type="term" value="P:actomyosin contractile ring assembly"/>
    <property type="evidence" value="ECO:0000318"/>
    <property type="project" value="GO_Central"/>
</dbReference>